<proteinExistence type="predicted"/>
<gene>
    <name evidence="3" type="ORF">PACLA_8A009570</name>
</gene>
<organism evidence="3 4">
    <name type="scientific">Paramuricea clavata</name>
    <name type="common">Red gorgonian</name>
    <name type="synonym">Violescent sea-whip</name>
    <dbReference type="NCBI Taxonomy" id="317549"/>
    <lineage>
        <taxon>Eukaryota</taxon>
        <taxon>Metazoa</taxon>
        <taxon>Cnidaria</taxon>
        <taxon>Anthozoa</taxon>
        <taxon>Octocorallia</taxon>
        <taxon>Malacalcyonacea</taxon>
        <taxon>Plexauridae</taxon>
        <taxon>Paramuricea</taxon>
    </lineage>
</organism>
<feature type="compositionally biased region" description="Polar residues" evidence="2">
    <location>
        <begin position="103"/>
        <end position="113"/>
    </location>
</feature>
<evidence type="ECO:0000313" key="4">
    <source>
        <dbReference type="Proteomes" id="UP001152795"/>
    </source>
</evidence>
<keyword evidence="4" id="KW-1185">Reference proteome</keyword>
<protein>
    <submittedName>
        <fullName evidence="3">Uncharacterized protein</fullName>
    </submittedName>
</protein>
<dbReference type="AlphaFoldDB" id="A0A7D9D4P0"/>
<evidence type="ECO:0000256" key="2">
    <source>
        <dbReference type="SAM" id="MobiDB-lite"/>
    </source>
</evidence>
<reference evidence="3" key="1">
    <citation type="submission" date="2020-04" db="EMBL/GenBank/DDBJ databases">
        <authorList>
            <person name="Alioto T."/>
            <person name="Alioto T."/>
            <person name="Gomez Garrido J."/>
        </authorList>
    </citation>
    <scope>NUCLEOTIDE SEQUENCE</scope>
    <source>
        <strain evidence="3">A484AB</strain>
    </source>
</reference>
<dbReference type="EMBL" id="CACRXK020000012">
    <property type="protein sequence ID" value="CAB3976750.1"/>
    <property type="molecule type" value="Genomic_DNA"/>
</dbReference>
<keyword evidence="1" id="KW-0175">Coiled coil</keyword>
<evidence type="ECO:0000256" key="1">
    <source>
        <dbReference type="SAM" id="Coils"/>
    </source>
</evidence>
<feature type="region of interest" description="Disordered" evidence="2">
    <location>
        <begin position="100"/>
        <end position="120"/>
    </location>
</feature>
<dbReference type="PANTHER" id="PTHR45749:SF21">
    <property type="entry name" value="DUF4371 DOMAIN-CONTAINING PROTEIN"/>
    <property type="match status" value="1"/>
</dbReference>
<name>A0A7D9D4P0_PARCT</name>
<evidence type="ECO:0000313" key="3">
    <source>
        <dbReference type="EMBL" id="CAB3976750.1"/>
    </source>
</evidence>
<accession>A0A7D9D4P0</accession>
<sequence>MRCLPNAKIAEVLFLQDRNIVCSLERQVQEDKVRRKREVVSNKDVMKCVVDTIVLLGKQGLAFRGHCESLTCTNNMGSFIAVLEFLSIYDATIRDHLEKVRQQQKSENSTGSTVKRKGTRVKKARGWGSKLTFLSNRTQNKVIDVIGKLVKSAIVKSINDCKAWALIADTTPDVSHHEQHSICVRIVDKYGYCFEHLLCCTRASGTTARSLFNTIMKALKAEGVTFETDFVLKKDAVPTIHHQEDPEAEMADSRSTRKHHSVIRGLLKENKAKTSAKTSEDTEEEISTTSPENVAFLSEPDLAVNCIYHVEQSLTTQGASSQTPECLGCKKLSSQNRQLQNKIIDLQAKIQDQLTEIQQQKGKINFVDAKLNKKLKAARKELETMAHAPMNFMLEKKPQKEATEAWRKRKSMVVQRSQGLCKVLYSLC</sequence>
<feature type="region of interest" description="Disordered" evidence="2">
    <location>
        <begin position="269"/>
        <end position="292"/>
    </location>
</feature>
<dbReference type="Proteomes" id="UP001152795">
    <property type="component" value="Unassembled WGS sequence"/>
</dbReference>
<dbReference type="OrthoDB" id="6782576at2759"/>
<dbReference type="PANTHER" id="PTHR45749">
    <property type="match status" value="1"/>
</dbReference>
<feature type="coiled-coil region" evidence="1">
    <location>
        <begin position="329"/>
        <end position="363"/>
    </location>
</feature>
<comment type="caution">
    <text evidence="3">The sequence shown here is derived from an EMBL/GenBank/DDBJ whole genome shotgun (WGS) entry which is preliminary data.</text>
</comment>